<keyword evidence="3" id="KW-1185">Reference proteome</keyword>
<feature type="chain" id="PRO_5019249342" evidence="1">
    <location>
        <begin position="22"/>
        <end position="120"/>
    </location>
</feature>
<feature type="signal peptide" evidence="1">
    <location>
        <begin position="1"/>
        <end position="21"/>
    </location>
</feature>
<dbReference type="EMBL" id="QZWG01000007">
    <property type="protein sequence ID" value="RZC03400.1"/>
    <property type="molecule type" value="Genomic_DNA"/>
</dbReference>
<dbReference type="Gramene" id="XM_028382835.1">
    <property type="protein sequence ID" value="XP_028238636.1"/>
    <property type="gene ID" value="LOC114417770"/>
</dbReference>
<reference evidence="2 3" key="1">
    <citation type="submission" date="2018-09" db="EMBL/GenBank/DDBJ databases">
        <title>A high-quality reference genome of wild soybean provides a powerful tool to mine soybean genomes.</title>
        <authorList>
            <person name="Xie M."/>
            <person name="Chung C.Y.L."/>
            <person name="Li M.-W."/>
            <person name="Wong F.-L."/>
            <person name="Chan T.-F."/>
            <person name="Lam H.-M."/>
        </authorList>
    </citation>
    <scope>NUCLEOTIDE SEQUENCE [LARGE SCALE GENOMIC DNA]</scope>
    <source>
        <strain evidence="3">cv. W05</strain>
        <tissue evidence="2">Hypocotyl of etiolated seedlings</tissue>
    </source>
</reference>
<keyword evidence="1" id="KW-0732">Signal</keyword>
<dbReference type="InterPro" id="IPR010800">
    <property type="entry name" value="GRP"/>
</dbReference>
<evidence type="ECO:0000256" key="1">
    <source>
        <dbReference type="SAM" id="SignalP"/>
    </source>
</evidence>
<dbReference type="AlphaFoldDB" id="A0A445JY29"/>
<evidence type="ECO:0000313" key="2">
    <source>
        <dbReference type="EMBL" id="RZC03400.1"/>
    </source>
</evidence>
<sequence>MSSKVFLILLMFMATILLISSEVAPDDAYQNFDKTDGKRSANGVDESKYWRGGYGDYGGWRGGGWRGGYGGWRGGYGGGRGGYGGWRGGYGGGRGGYGGWGGGFGPNEHNEAGIDASPHN</sequence>
<name>A0A445JY29_GLYSO</name>
<comment type="caution">
    <text evidence="2">The sequence shown here is derived from an EMBL/GenBank/DDBJ whole genome shotgun (WGS) entry which is preliminary data.</text>
</comment>
<protein>
    <submittedName>
        <fullName evidence="2">Uncharacterized protein</fullName>
    </submittedName>
</protein>
<accession>A0A445JY29</accession>
<proteinExistence type="predicted"/>
<dbReference type="Proteomes" id="UP000289340">
    <property type="component" value="Chromosome 7"/>
</dbReference>
<gene>
    <name evidence="2" type="ORF">D0Y65_018182</name>
</gene>
<dbReference type="PANTHER" id="PTHR37389:SF37">
    <property type="entry name" value="GLYCINE RICH PROTEIN-RELATED"/>
    <property type="match status" value="1"/>
</dbReference>
<organism evidence="2 3">
    <name type="scientific">Glycine soja</name>
    <name type="common">Wild soybean</name>
    <dbReference type="NCBI Taxonomy" id="3848"/>
    <lineage>
        <taxon>Eukaryota</taxon>
        <taxon>Viridiplantae</taxon>
        <taxon>Streptophyta</taxon>
        <taxon>Embryophyta</taxon>
        <taxon>Tracheophyta</taxon>
        <taxon>Spermatophyta</taxon>
        <taxon>Magnoliopsida</taxon>
        <taxon>eudicotyledons</taxon>
        <taxon>Gunneridae</taxon>
        <taxon>Pentapetalae</taxon>
        <taxon>rosids</taxon>
        <taxon>fabids</taxon>
        <taxon>Fabales</taxon>
        <taxon>Fabaceae</taxon>
        <taxon>Papilionoideae</taxon>
        <taxon>50 kb inversion clade</taxon>
        <taxon>NPAAA clade</taxon>
        <taxon>indigoferoid/millettioid clade</taxon>
        <taxon>Phaseoleae</taxon>
        <taxon>Glycine</taxon>
        <taxon>Glycine subgen. Soja</taxon>
    </lineage>
</organism>
<dbReference type="PANTHER" id="PTHR37389">
    <property type="entry name" value="NODULIN-24"/>
    <property type="match status" value="1"/>
</dbReference>
<dbReference type="Pfam" id="PF07172">
    <property type="entry name" value="GRP"/>
    <property type="match status" value="1"/>
</dbReference>
<evidence type="ECO:0000313" key="3">
    <source>
        <dbReference type="Proteomes" id="UP000289340"/>
    </source>
</evidence>